<evidence type="ECO:0000313" key="2">
    <source>
        <dbReference type="EMBL" id="KAE8377439.1"/>
    </source>
</evidence>
<keyword evidence="3" id="KW-1185">Reference proteome</keyword>
<feature type="transmembrane region" description="Helical" evidence="1">
    <location>
        <begin position="20"/>
        <end position="40"/>
    </location>
</feature>
<organism evidence="2 3">
    <name type="scientific">Aspergillus bertholletiae</name>
    <dbReference type="NCBI Taxonomy" id="1226010"/>
    <lineage>
        <taxon>Eukaryota</taxon>
        <taxon>Fungi</taxon>
        <taxon>Dikarya</taxon>
        <taxon>Ascomycota</taxon>
        <taxon>Pezizomycotina</taxon>
        <taxon>Eurotiomycetes</taxon>
        <taxon>Eurotiomycetidae</taxon>
        <taxon>Eurotiales</taxon>
        <taxon>Aspergillaceae</taxon>
        <taxon>Aspergillus</taxon>
        <taxon>Aspergillus subgen. Circumdati</taxon>
    </lineage>
</organism>
<gene>
    <name evidence="2" type="ORF">BDV26DRAFT_213055</name>
</gene>
<keyword evidence="1" id="KW-1133">Transmembrane helix</keyword>
<dbReference type="EMBL" id="ML736223">
    <property type="protein sequence ID" value="KAE8377439.1"/>
    <property type="molecule type" value="Genomic_DNA"/>
</dbReference>
<keyword evidence="1" id="KW-0472">Membrane</keyword>
<reference evidence="2 3" key="1">
    <citation type="submission" date="2019-04" db="EMBL/GenBank/DDBJ databases">
        <title>Friends and foes A comparative genomics studyof 23 Aspergillus species from section Flavi.</title>
        <authorList>
            <consortium name="DOE Joint Genome Institute"/>
            <person name="Kjaerbolling I."/>
            <person name="Vesth T."/>
            <person name="Frisvad J.C."/>
            <person name="Nybo J.L."/>
            <person name="Theobald S."/>
            <person name="Kildgaard S."/>
            <person name="Isbrandt T."/>
            <person name="Kuo A."/>
            <person name="Sato A."/>
            <person name="Lyhne E.K."/>
            <person name="Kogle M.E."/>
            <person name="Wiebenga A."/>
            <person name="Kun R.S."/>
            <person name="Lubbers R.J."/>
            <person name="Makela M.R."/>
            <person name="Barry K."/>
            <person name="Chovatia M."/>
            <person name="Clum A."/>
            <person name="Daum C."/>
            <person name="Haridas S."/>
            <person name="He G."/>
            <person name="LaButti K."/>
            <person name="Lipzen A."/>
            <person name="Mondo S."/>
            <person name="Riley R."/>
            <person name="Salamov A."/>
            <person name="Simmons B.A."/>
            <person name="Magnuson J.K."/>
            <person name="Henrissat B."/>
            <person name="Mortensen U.H."/>
            <person name="Larsen T.O."/>
            <person name="Devries R.P."/>
            <person name="Grigoriev I.V."/>
            <person name="Machida M."/>
            <person name="Baker S.E."/>
            <person name="Andersen M.R."/>
        </authorList>
    </citation>
    <scope>NUCLEOTIDE SEQUENCE [LARGE SCALE GENOMIC DNA]</scope>
    <source>
        <strain evidence="2 3">IBT 29228</strain>
    </source>
</reference>
<dbReference type="Proteomes" id="UP000326198">
    <property type="component" value="Unassembled WGS sequence"/>
</dbReference>
<accession>A0A5N7B743</accession>
<sequence>MLKITNHAVSNAPANGNGYVIDSMVLIVGGFDFVLGFGWMDSHIRQRRIKIKPNQTDKERERALFRPTRMALVV</sequence>
<dbReference type="AlphaFoldDB" id="A0A5N7B743"/>
<protein>
    <submittedName>
        <fullName evidence="2">Uncharacterized protein</fullName>
    </submittedName>
</protein>
<proteinExistence type="predicted"/>
<evidence type="ECO:0000256" key="1">
    <source>
        <dbReference type="SAM" id="Phobius"/>
    </source>
</evidence>
<evidence type="ECO:0000313" key="3">
    <source>
        <dbReference type="Proteomes" id="UP000326198"/>
    </source>
</evidence>
<keyword evidence="1" id="KW-0812">Transmembrane</keyword>
<name>A0A5N7B743_9EURO</name>